<dbReference type="OrthoDB" id="6105938at2759"/>
<name>A0A7J7JC74_BUGNE</name>
<evidence type="ECO:0000313" key="8">
    <source>
        <dbReference type="Proteomes" id="UP000593567"/>
    </source>
</evidence>
<keyword evidence="5" id="KW-0175">Coiled coil</keyword>
<evidence type="ECO:0000313" key="7">
    <source>
        <dbReference type="EMBL" id="KAF6023241.1"/>
    </source>
</evidence>
<dbReference type="Gene3D" id="3.30.160.60">
    <property type="entry name" value="Classic Zinc Finger"/>
    <property type="match status" value="1"/>
</dbReference>
<feature type="coiled-coil region" evidence="5">
    <location>
        <begin position="224"/>
        <end position="251"/>
    </location>
</feature>
<evidence type="ECO:0000259" key="6">
    <source>
        <dbReference type="PROSITE" id="PS50089"/>
    </source>
</evidence>
<dbReference type="GO" id="GO:0005654">
    <property type="term" value="C:nucleoplasm"/>
    <property type="evidence" value="ECO:0007669"/>
    <property type="project" value="TreeGrafter"/>
</dbReference>
<dbReference type="Proteomes" id="UP000593567">
    <property type="component" value="Unassembled WGS sequence"/>
</dbReference>
<keyword evidence="1" id="KW-0479">Metal-binding</keyword>
<dbReference type="PANTHER" id="PTHR25462:SF296">
    <property type="entry name" value="MEIOTIC P26, ISOFORM F"/>
    <property type="match status" value="1"/>
</dbReference>
<evidence type="ECO:0000256" key="3">
    <source>
        <dbReference type="ARBA" id="ARBA00022833"/>
    </source>
</evidence>
<keyword evidence="2 4" id="KW-0863">Zinc-finger</keyword>
<protein>
    <recommendedName>
        <fullName evidence="6">RING-type domain-containing protein</fullName>
    </recommendedName>
</protein>
<gene>
    <name evidence="7" type="ORF">EB796_018455</name>
</gene>
<feature type="domain" description="RING-type" evidence="6">
    <location>
        <begin position="9"/>
        <end position="52"/>
    </location>
</feature>
<organism evidence="7 8">
    <name type="scientific">Bugula neritina</name>
    <name type="common">Brown bryozoan</name>
    <name type="synonym">Sertularia neritina</name>
    <dbReference type="NCBI Taxonomy" id="10212"/>
    <lineage>
        <taxon>Eukaryota</taxon>
        <taxon>Metazoa</taxon>
        <taxon>Spiralia</taxon>
        <taxon>Lophotrochozoa</taxon>
        <taxon>Bryozoa</taxon>
        <taxon>Gymnolaemata</taxon>
        <taxon>Cheilostomatida</taxon>
        <taxon>Flustrina</taxon>
        <taxon>Buguloidea</taxon>
        <taxon>Bugulidae</taxon>
        <taxon>Bugula</taxon>
    </lineage>
</organism>
<keyword evidence="3" id="KW-0862">Zinc</keyword>
<dbReference type="SUPFAM" id="SSF57850">
    <property type="entry name" value="RING/U-box"/>
    <property type="match status" value="1"/>
</dbReference>
<evidence type="ECO:0000256" key="5">
    <source>
        <dbReference type="SAM" id="Coils"/>
    </source>
</evidence>
<evidence type="ECO:0000256" key="4">
    <source>
        <dbReference type="PROSITE-ProRule" id="PRU00175"/>
    </source>
</evidence>
<proteinExistence type="predicted"/>
<dbReference type="AlphaFoldDB" id="A0A7J7JC74"/>
<dbReference type="PANTHER" id="PTHR25462">
    <property type="entry name" value="BONUS, ISOFORM C-RELATED"/>
    <property type="match status" value="1"/>
</dbReference>
<evidence type="ECO:0000256" key="1">
    <source>
        <dbReference type="ARBA" id="ARBA00022723"/>
    </source>
</evidence>
<dbReference type="InterPro" id="IPR017907">
    <property type="entry name" value="Znf_RING_CS"/>
</dbReference>
<reference evidence="7" key="1">
    <citation type="submission" date="2020-06" db="EMBL/GenBank/DDBJ databases">
        <title>Draft genome of Bugula neritina, a colonial animal packing powerful symbionts and potential medicines.</title>
        <authorList>
            <person name="Rayko M."/>
        </authorList>
    </citation>
    <scope>NUCLEOTIDE SEQUENCE [LARGE SCALE GENOMIC DNA]</scope>
    <source>
        <strain evidence="7">Kwan_BN1</strain>
    </source>
</reference>
<accession>A0A7J7JC74</accession>
<comment type="caution">
    <text evidence="7">The sequence shown here is derived from an EMBL/GenBank/DDBJ whole genome shotgun (WGS) entry which is preliminary data.</text>
</comment>
<dbReference type="InterPro" id="IPR013083">
    <property type="entry name" value="Znf_RING/FYVE/PHD"/>
</dbReference>
<evidence type="ECO:0000256" key="2">
    <source>
        <dbReference type="ARBA" id="ARBA00022771"/>
    </source>
</evidence>
<sequence length="342" mass="39630">MSTERGNRCGYCLEELCCMIDPKHFPCGHVFCLDCILADYDVKGTLQCCICRRVVQHWLPDLSLLPDFGAKSSPSISRCDRCPGVAVYYCLDCEHKLCKKHHKRHGAYFEDSHICVDICLYNQRPAYYGRVACKKHLGENLSHACLKCHVLTCARCDPGDLCADKKTHEFKSLARAERELKSEIDELLKDASDRVTKLCQSEKHAWSVVDKLESDSEKMISRVLRRMNKQIFALKKSAEDLINEIKDKKAKRVLEASYYVQNLVKERKDLESLQRPIRKLLRTAHVTDLIQQRIEFTKQLGYHTKREMKQLVIQNHVLKPVGRFRSIELILTPEHELLEDIQ</sequence>
<dbReference type="GO" id="GO:0008270">
    <property type="term" value="F:zinc ion binding"/>
    <property type="evidence" value="ECO:0007669"/>
    <property type="project" value="UniProtKB-KW"/>
</dbReference>
<dbReference type="EMBL" id="VXIV02002741">
    <property type="protein sequence ID" value="KAF6023241.1"/>
    <property type="molecule type" value="Genomic_DNA"/>
</dbReference>
<dbReference type="PROSITE" id="PS50089">
    <property type="entry name" value="ZF_RING_2"/>
    <property type="match status" value="1"/>
</dbReference>
<dbReference type="InterPro" id="IPR047153">
    <property type="entry name" value="TRIM45/56/19-like"/>
</dbReference>
<dbReference type="GO" id="GO:0061630">
    <property type="term" value="F:ubiquitin protein ligase activity"/>
    <property type="evidence" value="ECO:0007669"/>
    <property type="project" value="TreeGrafter"/>
</dbReference>
<dbReference type="InterPro" id="IPR001841">
    <property type="entry name" value="Znf_RING"/>
</dbReference>
<dbReference type="PROSITE" id="PS00518">
    <property type="entry name" value="ZF_RING_1"/>
    <property type="match status" value="1"/>
</dbReference>
<dbReference type="Gene3D" id="3.30.40.10">
    <property type="entry name" value="Zinc/RING finger domain, C3HC4 (zinc finger)"/>
    <property type="match status" value="1"/>
</dbReference>
<keyword evidence="8" id="KW-1185">Reference proteome</keyword>
<dbReference type="SUPFAM" id="SSF57845">
    <property type="entry name" value="B-box zinc-binding domain"/>
    <property type="match status" value="1"/>
</dbReference>